<dbReference type="PANTHER" id="PTHR11603">
    <property type="entry name" value="AAA FAMILY ATPASE"/>
    <property type="match status" value="1"/>
</dbReference>
<organism evidence="4 5">
    <name type="scientific">Aspergillus clavatus (strain ATCC 1007 / CBS 513.65 / DSM 816 / NCTC 3887 / NRRL 1 / QM 1276 / 107)</name>
    <dbReference type="NCBI Taxonomy" id="344612"/>
    <lineage>
        <taxon>Eukaryota</taxon>
        <taxon>Fungi</taxon>
        <taxon>Dikarya</taxon>
        <taxon>Ascomycota</taxon>
        <taxon>Pezizomycotina</taxon>
        <taxon>Eurotiomycetes</taxon>
        <taxon>Eurotiomycetidae</taxon>
        <taxon>Eurotiales</taxon>
        <taxon>Aspergillaceae</taxon>
        <taxon>Aspergillus</taxon>
        <taxon>Aspergillus subgen. Fumigati</taxon>
    </lineage>
</organism>
<reference evidence="4 5" key="1">
    <citation type="journal article" date="2008" name="PLoS Genet.">
        <title>Genomic islands in the pathogenic filamentous fungus Aspergillus fumigatus.</title>
        <authorList>
            <person name="Fedorova N.D."/>
            <person name="Khaldi N."/>
            <person name="Joardar V.S."/>
            <person name="Maiti R."/>
            <person name="Amedeo P."/>
            <person name="Anderson M.J."/>
            <person name="Crabtree J."/>
            <person name="Silva J.C."/>
            <person name="Badger J.H."/>
            <person name="Albarraq A."/>
            <person name="Angiuoli S."/>
            <person name="Bussey H."/>
            <person name="Bowyer P."/>
            <person name="Cotty P.J."/>
            <person name="Dyer P.S."/>
            <person name="Egan A."/>
            <person name="Galens K."/>
            <person name="Fraser-Liggett C.M."/>
            <person name="Haas B.J."/>
            <person name="Inman J.M."/>
            <person name="Kent R."/>
            <person name="Lemieux S."/>
            <person name="Malavazi I."/>
            <person name="Orvis J."/>
            <person name="Roemer T."/>
            <person name="Ronning C.M."/>
            <person name="Sundaram J.P."/>
            <person name="Sutton G."/>
            <person name="Turner G."/>
            <person name="Venter J.C."/>
            <person name="White O.R."/>
            <person name="Whitty B.R."/>
            <person name="Youngman P."/>
            <person name="Wolfe K.H."/>
            <person name="Goldman G.H."/>
            <person name="Wortman J.R."/>
            <person name="Jiang B."/>
            <person name="Denning D.W."/>
            <person name="Nierman W.C."/>
        </authorList>
    </citation>
    <scope>NUCLEOTIDE SEQUENCE [LARGE SCALE GENOMIC DNA]</scope>
    <source>
        <strain evidence="5">ATCC 1007 / CBS 513.65 / DSM 816 / NCTC 3887 / NRRL 1</strain>
    </source>
</reference>
<dbReference type="HOGENOM" id="CLU_034390_0_0_1"/>
<comment type="pathway">
    <text evidence="2">Porphyrin-containing compound metabolism.</text>
</comment>
<dbReference type="Pfam" id="PF17863">
    <property type="entry name" value="AAA_lid_2"/>
    <property type="match status" value="1"/>
</dbReference>
<dbReference type="EC" id="6.6.1.1" evidence="1"/>
<feature type="domain" description="ChlI/MoxR AAA lid" evidence="3">
    <location>
        <begin position="166"/>
        <end position="224"/>
    </location>
</feature>
<protein>
    <recommendedName>
        <fullName evidence="1">magnesium chelatase</fullName>
        <ecNumber evidence="1">6.6.1.1</ecNumber>
    </recommendedName>
</protein>
<keyword evidence="5" id="KW-1185">Reference proteome</keyword>
<evidence type="ECO:0000313" key="4">
    <source>
        <dbReference type="EMBL" id="EAW13213.1"/>
    </source>
</evidence>
<dbReference type="eggNOG" id="ENOG502QQMN">
    <property type="taxonomic scope" value="Eukaryota"/>
</dbReference>
<dbReference type="InterPro" id="IPR041628">
    <property type="entry name" value="ChlI/MoxR_AAA_lid"/>
</dbReference>
<dbReference type="VEuPathDB" id="FungiDB:ACLA_016590"/>
<dbReference type="Proteomes" id="UP000006701">
    <property type="component" value="Unassembled WGS sequence"/>
</dbReference>
<evidence type="ECO:0000259" key="3">
    <source>
        <dbReference type="Pfam" id="PF17863"/>
    </source>
</evidence>
<dbReference type="GeneID" id="4706697"/>
<accession>A1CBU5</accession>
<evidence type="ECO:0000256" key="2">
    <source>
        <dbReference type="ARBA" id="ARBA00023444"/>
    </source>
</evidence>
<dbReference type="EMBL" id="DS027049">
    <property type="protein sequence ID" value="EAW13213.1"/>
    <property type="molecule type" value="Genomic_DNA"/>
</dbReference>
<dbReference type="OMA" id="HWHDPED"/>
<dbReference type="InterPro" id="IPR052041">
    <property type="entry name" value="Nucleic_acid_metab_PIN/TRAM"/>
</dbReference>
<name>A1CBU5_ASPCL</name>
<gene>
    <name evidence="4" type="ORF">ACLA_016590</name>
</gene>
<dbReference type="PANTHER" id="PTHR11603:SF132">
    <property type="entry name" value="C2H2-TYPE DOMAIN-CONTAINING PROTEIN"/>
    <property type="match status" value="1"/>
</dbReference>
<evidence type="ECO:0000313" key="5">
    <source>
        <dbReference type="Proteomes" id="UP000006701"/>
    </source>
</evidence>
<dbReference type="AlphaFoldDB" id="A1CBU5"/>
<dbReference type="Gene3D" id="1.10.8.80">
    <property type="entry name" value="Magnesium chelatase subunit I, C-Terminal domain"/>
    <property type="match status" value="1"/>
</dbReference>
<dbReference type="KEGG" id="act:ACLA_016590"/>
<dbReference type="RefSeq" id="XP_001274639.1">
    <property type="nucleotide sequence ID" value="XM_001274638.1"/>
</dbReference>
<evidence type="ECO:0000256" key="1">
    <source>
        <dbReference type="ARBA" id="ARBA00012825"/>
    </source>
</evidence>
<proteinExistence type="predicted"/>
<dbReference type="OrthoDB" id="5582146at2759"/>
<sequence>MGDRKDFRSLVLELSDLEIALLLSLAANEHCLIETTEDCIHDVAKELTLITAEPLDRAKSPISWKTSRDKKVVDIVVAKNFNLVDDDIQLQALELMRSKRLDTQHGTIEAPSGFLFVPLTVRVSEQLHPSLNYHLMLGQIQQASNSVSVGADIVRYQQDIVVFLRLNRAVAGGITARSNMQFSKLAKFLTTLHGIDYLTPSIVAVSARKVFRHRIIIAKPEDDRSLQYGSDMKAVAQALAHVSPDTILDGVLTLEAPL</sequence>